<gene>
    <name evidence="1" type="ORF">A3A16_02700</name>
</gene>
<proteinExistence type="predicted"/>
<evidence type="ECO:0000313" key="1">
    <source>
        <dbReference type="EMBL" id="OGY65332.1"/>
    </source>
</evidence>
<dbReference type="SUPFAM" id="SSF53756">
    <property type="entry name" value="UDP-Glycosyltransferase/glycogen phosphorylase"/>
    <property type="match status" value="1"/>
</dbReference>
<dbReference type="Proteomes" id="UP000177942">
    <property type="component" value="Unassembled WGS sequence"/>
</dbReference>
<dbReference type="STRING" id="1798407.A3A16_02700"/>
<organism evidence="1 2">
    <name type="scientific">Candidatus Harrisonbacteria bacterium RIFCSPLOWO2_01_FULL_44_18</name>
    <dbReference type="NCBI Taxonomy" id="1798407"/>
    <lineage>
        <taxon>Bacteria</taxon>
        <taxon>Candidatus Harrisoniibacteriota</taxon>
    </lineage>
</organism>
<dbReference type="InterPro" id="IPR043148">
    <property type="entry name" value="TagF_C"/>
</dbReference>
<evidence type="ECO:0000313" key="2">
    <source>
        <dbReference type="Proteomes" id="UP000177942"/>
    </source>
</evidence>
<sequence length="459" mass="53266">MKTIFITLHNTFAIRNLFRSGALSVLLNEGDTRVVALVPEEKIPYYQKEFEDVIFERLPVEARDSWIERLFHFLTVDAIHTNSVKIQQYSQVLRFGSYASYLWKPIFFPAQRLVWHLGGFSWWRSFMRWVYGRLPSNYYGRLFDKYRPDLAFAANMINPDDYRLLLEAKRRNTKTMGMILSWDNLTTKSPLCVFPDRLIVHNPVIKEEAQKFAGYPLEKVVVTGIPQYDRYFQKRGIIGRDEFIKSIGGDPKKKLVLYAASGKASIAFDLDVVEIIQKGIVSGVLPADTQILVRPYPRYDFPKEKMAVVEKLPRVFIHSPVEHLGTGRDDWEFEEESLDFMVNSLFHADAVLAMSSTFLIESCVFDKPTISVLFDGYQKKGYYQSAKKLFDFEHLADIKKINALAFVFNEKELYDAINDALLHPERRKEERKNLVLRQCAFTDGKSAERVAKAILNYAR</sequence>
<accession>A0A1G1ZL71</accession>
<dbReference type="AlphaFoldDB" id="A0A1G1ZL71"/>
<comment type="caution">
    <text evidence="1">The sequence shown here is derived from an EMBL/GenBank/DDBJ whole genome shotgun (WGS) entry which is preliminary data.</text>
</comment>
<protein>
    <submittedName>
        <fullName evidence="1">Uncharacterized protein</fullName>
    </submittedName>
</protein>
<reference evidence="1 2" key="1">
    <citation type="journal article" date="2016" name="Nat. Commun.">
        <title>Thousands of microbial genomes shed light on interconnected biogeochemical processes in an aquifer system.</title>
        <authorList>
            <person name="Anantharaman K."/>
            <person name="Brown C.T."/>
            <person name="Hug L.A."/>
            <person name="Sharon I."/>
            <person name="Castelle C.J."/>
            <person name="Probst A.J."/>
            <person name="Thomas B.C."/>
            <person name="Singh A."/>
            <person name="Wilkins M.J."/>
            <person name="Karaoz U."/>
            <person name="Brodie E.L."/>
            <person name="Williams K.H."/>
            <person name="Hubbard S.S."/>
            <person name="Banfield J.F."/>
        </authorList>
    </citation>
    <scope>NUCLEOTIDE SEQUENCE [LARGE SCALE GENOMIC DNA]</scope>
</reference>
<name>A0A1G1ZL71_9BACT</name>
<dbReference type="EMBL" id="MHJJ01000011">
    <property type="protein sequence ID" value="OGY65332.1"/>
    <property type="molecule type" value="Genomic_DNA"/>
</dbReference>
<dbReference type="Gene3D" id="3.40.50.12580">
    <property type="match status" value="1"/>
</dbReference>